<dbReference type="InterPro" id="IPR001352">
    <property type="entry name" value="RNase_HII/HIII"/>
</dbReference>
<dbReference type="AlphaFoldDB" id="A0A6I4VQ56"/>
<dbReference type="EC" id="3.1.26.4" evidence="6 14"/>
<dbReference type="GO" id="GO:0004523">
    <property type="term" value="F:RNA-DNA hybrid ribonuclease activity"/>
    <property type="evidence" value="ECO:0007669"/>
    <property type="project" value="UniProtKB-UniRule"/>
</dbReference>
<keyword evidence="9 14" id="KW-0540">Nuclease</keyword>
<evidence type="ECO:0000256" key="6">
    <source>
        <dbReference type="ARBA" id="ARBA00012180"/>
    </source>
</evidence>
<comment type="caution">
    <text evidence="18">The sequence shown here is derived from an EMBL/GenBank/DDBJ whole genome shotgun (WGS) entry which is preliminary data.</text>
</comment>
<dbReference type="PANTHER" id="PTHR10954">
    <property type="entry name" value="RIBONUCLEASE H2 SUBUNIT A"/>
    <property type="match status" value="1"/>
</dbReference>
<accession>A0A6I4VQ56</accession>
<comment type="cofactor">
    <cofactor evidence="2">
        <name>Mg(2+)</name>
        <dbReference type="ChEBI" id="CHEBI:18420"/>
    </cofactor>
</comment>
<dbReference type="InterPro" id="IPR022898">
    <property type="entry name" value="RNase_HII"/>
</dbReference>
<evidence type="ECO:0000256" key="8">
    <source>
        <dbReference type="ARBA" id="ARBA00022490"/>
    </source>
</evidence>
<dbReference type="Gene3D" id="3.30.420.10">
    <property type="entry name" value="Ribonuclease H-like superfamily/Ribonuclease H"/>
    <property type="match status" value="1"/>
</dbReference>
<dbReference type="Proteomes" id="UP000430692">
    <property type="component" value="Unassembled WGS sequence"/>
</dbReference>
<dbReference type="CDD" id="cd07182">
    <property type="entry name" value="RNase_HII_bacteria_HII_like"/>
    <property type="match status" value="1"/>
</dbReference>
<feature type="domain" description="RNase H type-2" evidence="17">
    <location>
        <begin position="75"/>
        <end position="263"/>
    </location>
</feature>
<comment type="subcellular location">
    <subcellularLocation>
        <location evidence="4 14">Cytoplasm</location>
    </subcellularLocation>
</comment>
<evidence type="ECO:0000259" key="17">
    <source>
        <dbReference type="PROSITE" id="PS51975"/>
    </source>
</evidence>
<evidence type="ECO:0000256" key="13">
    <source>
        <dbReference type="ARBA" id="ARBA00023211"/>
    </source>
</evidence>
<evidence type="ECO:0000256" key="7">
    <source>
        <dbReference type="ARBA" id="ARBA00019179"/>
    </source>
</evidence>
<comment type="similarity">
    <text evidence="5 14 16">Belongs to the RNase HII family.</text>
</comment>
<dbReference type="GO" id="GO:0003723">
    <property type="term" value="F:RNA binding"/>
    <property type="evidence" value="ECO:0007669"/>
    <property type="project" value="UniProtKB-UniRule"/>
</dbReference>
<dbReference type="InterPro" id="IPR012337">
    <property type="entry name" value="RNaseH-like_sf"/>
</dbReference>
<evidence type="ECO:0000313" key="19">
    <source>
        <dbReference type="Proteomes" id="UP000430692"/>
    </source>
</evidence>
<comment type="catalytic activity">
    <reaction evidence="1 14 15 16">
        <text>Endonucleolytic cleavage to 5'-phosphomonoester.</text>
        <dbReference type="EC" id="3.1.26.4"/>
    </reaction>
</comment>
<keyword evidence="13 14" id="KW-0464">Manganese</keyword>
<evidence type="ECO:0000256" key="10">
    <source>
        <dbReference type="ARBA" id="ARBA00022723"/>
    </source>
</evidence>
<evidence type="ECO:0000256" key="3">
    <source>
        <dbReference type="ARBA" id="ARBA00004065"/>
    </source>
</evidence>
<keyword evidence="11 14" id="KW-0255">Endonuclease</keyword>
<dbReference type="NCBIfam" id="NF000595">
    <property type="entry name" value="PRK00015.1-3"/>
    <property type="match status" value="1"/>
</dbReference>
<gene>
    <name evidence="14" type="primary">rnhB</name>
    <name evidence="18" type="ORF">GSM42_05535</name>
</gene>
<feature type="binding site" evidence="14 15">
    <location>
        <position position="173"/>
    </location>
    <ligand>
        <name>a divalent metal cation</name>
        <dbReference type="ChEBI" id="CHEBI:60240"/>
    </ligand>
</feature>
<sequence>MRRLEMKKTIDDWRVWLKENEVTEDVLAELLADTRRGVQQLAKRHQNQQAKNKIELERLARMWKYEKQLWANGSMTIAGVDEAGRGPLAGPVVAAAVILPEDFDVTGLNDSKQVTVTERDRLRKHIEQHAIGIGVGVVDVDYIDQFNILQATFHAMRLAILELTVTPDHLLLDAVRLPQVTIPQMSLIKGDSLSHSIAAASIIAKTTRDNWMMEIHKKYPQYGFDQHMGYGVPTHLKMLNKYGPCPIHRRSFAPVRAAIGNVT</sequence>
<dbReference type="InterPro" id="IPR036397">
    <property type="entry name" value="RNaseH_sf"/>
</dbReference>
<keyword evidence="10 14" id="KW-0479">Metal-binding</keyword>
<dbReference type="PANTHER" id="PTHR10954:SF18">
    <property type="entry name" value="RIBONUCLEASE HII"/>
    <property type="match status" value="1"/>
</dbReference>
<evidence type="ECO:0000256" key="11">
    <source>
        <dbReference type="ARBA" id="ARBA00022759"/>
    </source>
</evidence>
<dbReference type="NCBIfam" id="NF000594">
    <property type="entry name" value="PRK00015.1-1"/>
    <property type="match status" value="1"/>
</dbReference>
<dbReference type="InterPro" id="IPR024567">
    <property type="entry name" value="RNase_HII/HIII_dom"/>
</dbReference>
<keyword evidence="19" id="KW-1185">Reference proteome</keyword>
<protein>
    <recommendedName>
        <fullName evidence="7 14">Ribonuclease HII</fullName>
        <shortName evidence="14">RNase HII</shortName>
        <ecNumber evidence="6 14">3.1.26.4</ecNumber>
    </recommendedName>
</protein>
<dbReference type="GO" id="GO:0005737">
    <property type="term" value="C:cytoplasm"/>
    <property type="evidence" value="ECO:0007669"/>
    <property type="project" value="UniProtKB-SubCell"/>
</dbReference>
<keyword evidence="12 14" id="KW-0378">Hydrolase</keyword>
<dbReference type="GO" id="GO:0030145">
    <property type="term" value="F:manganese ion binding"/>
    <property type="evidence" value="ECO:0007669"/>
    <property type="project" value="UniProtKB-UniRule"/>
</dbReference>
<reference evidence="18 19" key="1">
    <citation type="submission" date="2019-12" db="EMBL/GenBank/DDBJ databases">
        <title>Whole-genome analyses of novel actinobacteria.</title>
        <authorList>
            <person name="Sahin N."/>
            <person name="Saygin H."/>
        </authorList>
    </citation>
    <scope>NUCLEOTIDE SEQUENCE [LARGE SCALE GENOMIC DNA]</scope>
    <source>
        <strain evidence="18 19">KC615</strain>
    </source>
</reference>
<organism evidence="18 19">
    <name type="scientific">Shimazuella alba</name>
    <dbReference type="NCBI Taxonomy" id="2690964"/>
    <lineage>
        <taxon>Bacteria</taxon>
        <taxon>Bacillati</taxon>
        <taxon>Bacillota</taxon>
        <taxon>Bacilli</taxon>
        <taxon>Bacillales</taxon>
        <taxon>Thermoactinomycetaceae</taxon>
        <taxon>Shimazuella</taxon>
    </lineage>
</organism>
<proteinExistence type="inferred from homology"/>
<name>A0A6I4VQ56_9BACL</name>
<evidence type="ECO:0000256" key="12">
    <source>
        <dbReference type="ARBA" id="ARBA00022801"/>
    </source>
</evidence>
<comment type="function">
    <text evidence="3 14 16">Endonuclease that specifically degrades the RNA of RNA-DNA hybrids.</text>
</comment>
<dbReference type="PROSITE" id="PS51975">
    <property type="entry name" value="RNASE_H_2"/>
    <property type="match status" value="1"/>
</dbReference>
<dbReference type="FunFam" id="3.30.420.10:FF:000006">
    <property type="entry name" value="Ribonuclease HII"/>
    <property type="match status" value="1"/>
</dbReference>
<evidence type="ECO:0000256" key="14">
    <source>
        <dbReference type="HAMAP-Rule" id="MF_00052"/>
    </source>
</evidence>
<keyword evidence="8 14" id="KW-0963">Cytoplasm</keyword>
<feature type="binding site" evidence="14 15">
    <location>
        <position position="82"/>
    </location>
    <ligand>
        <name>a divalent metal cation</name>
        <dbReference type="ChEBI" id="CHEBI:60240"/>
    </ligand>
</feature>
<dbReference type="GO" id="GO:0032299">
    <property type="term" value="C:ribonuclease H2 complex"/>
    <property type="evidence" value="ECO:0007669"/>
    <property type="project" value="TreeGrafter"/>
</dbReference>
<evidence type="ECO:0000256" key="5">
    <source>
        <dbReference type="ARBA" id="ARBA00007383"/>
    </source>
</evidence>
<dbReference type="Pfam" id="PF01351">
    <property type="entry name" value="RNase_HII"/>
    <property type="match status" value="1"/>
</dbReference>
<comment type="cofactor">
    <cofactor evidence="14 15">
        <name>Mn(2+)</name>
        <dbReference type="ChEBI" id="CHEBI:29035"/>
    </cofactor>
    <cofactor evidence="14 15">
        <name>Mg(2+)</name>
        <dbReference type="ChEBI" id="CHEBI:18420"/>
    </cofactor>
    <text evidence="14 15">Manganese or magnesium. Binds 1 divalent metal ion per monomer in the absence of substrate. May bind a second metal ion after substrate binding.</text>
</comment>
<evidence type="ECO:0000256" key="15">
    <source>
        <dbReference type="PROSITE-ProRule" id="PRU01319"/>
    </source>
</evidence>
<dbReference type="EMBL" id="WUUL01000003">
    <property type="protein sequence ID" value="MXQ53203.1"/>
    <property type="molecule type" value="Genomic_DNA"/>
</dbReference>
<evidence type="ECO:0000256" key="16">
    <source>
        <dbReference type="RuleBase" id="RU003515"/>
    </source>
</evidence>
<evidence type="ECO:0000313" key="18">
    <source>
        <dbReference type="EMBL" id="MXQ53203.1"/>
    </source>
</evidence>
<dbReference type="GO" id="GO:0006298">
    <property type="term" value="P:mismatch repair"/>
    <property type="evidence" value="ECO:0007669"/>
    <property type="project" value="TreeGrafter"/>
</dbReference>
<evidence type="ECO:0000256" key="4">
    <source>
        <dbReference type="ARBA" id="ARBA00004496"/>
    </source>
</evidence>
<evidence type="ECO:0000256" key="1">
    <source>
        <dbReference type="ARBA" id="ARBA00000077"/>
    </source>
</evidence>
<dbReference type="HAMAP" id="MF_00052_B">
    <property type="entry name" value="RNase_HII_B"/>
    <property type="match status" value="1"/>
</dbReference>
<dbReference type="SUPFAM" id="SSF53098">
    <property type="entry name" value="Ribonuclease H-like"/>
    <property type="match status" value="1"/>
</dbReference>
<evidence type="ECO:0000256" key="9">
    <source>
        <dbReference type="ARBA" id="ARBA00022722"/>
    </source>
</evidence>
<dbReference type="GO" id="GO:0043137">
    <property type="term" value="P:DNA replication, removal of RNA primer"/>
    <property type="evidence" value="ECO:0007669"/>
    <property type="project" value="TreeGrafter"/>
</dbReference>
<evidence type="ECO:0000256" key="2">
    <source>
        <dbReference type="ARBA" id="ARBA00001946"/>
    </source>
</evidence>
<feature type="binding site" evidence="14 15">
    <location>
        <position position="81"/>
    </location>
    <ligand>
        <name>a divalent metal cation</name>
        <dbReference type="ChEBI" id="CHEBI:60240"/>
    </ligand>
</feature>